<accession>A0AAW0BXK4</accession>
<dbReference type="Proteomes" id="UP001362999">
    <property type="component" value="Unassembled WGS sequence"/>
</dbReference>
<proteinExistence type="predicted"/>
<keyword evidence="3" id="KW-1185">Reference proteome</keyword>
<organism evidence="2 3">
    <name type="scientific">Favolaschia claudopus</name>
    <dbReference type="NCBI Taxonomy" id="2862362"/>
    <lineage>
        <taxon>Eukaryota</taxon>
        <taxon>Fungi</taxon>
        <taxon>Dikarya</taxon>
        <taxon>Basidiomycota</taxon>
        <taxon>Agaricomycotina</taxon>
        <taxon>Agaricomycetes</taxon>
        <taxon>Agaricomycetidae</taxon>
        <taxon>Agaricales</taxon>
        <taxon>Marasmiineae</taxon>
        <taxon>Mycenaceae</taxon>
        <taxon>Favolaschia</taxon>
    </lineage>
</organism>
<feature type="chain" id="PRO_5043373377" evidence="1">
    <location>
        <begin position="20"/>
        <end position="135"/>
    </location>
</feature>
<reference evidence="2 3" key="1">
    <citation type="journal article" date="2024" name="J Genomics">
        <title>Draft genome sequencing and assembly of Favolaschia claudopus CIRM-BRFM 2984 isolated from oak limbs.</title>
        <authorList>
            <person name="Navarro D."/>
            <person name="Drula E."/>
            <person name="Chaduli D."/>
            <person name="Cazenave R."/>
            <person name="Ahrendt S."/>
            <person name="Wang J."/>
            <person name="Lipzen A."/>
            <person name="Daum C."/>
            <person name="Barry K."/>
            <person name="Grigoriev I.V."/>
            <person name="Favel A."/>
            <person name="Rosso M.N."/>
            <person name="Martin F."/>
        </authorList>
    </citation>
    <scope>NUCLEOTIDE SEQUENCE [LARGE SCALE GENOMIC DNA]</scope>
    <source>
        <strain evidence="2 3">CIRM-BRFM 2984</strain>
    </source>
</reference>
<dbReference type="EMBL" id="JAWWNJ010000024">
    <property type="protein sequence ID" value="KAK7031727.1"/>
    <property type="molecule type" value="Genomic_DNA"/>
</dbReference>
<evidence type="ECO:0000256" key="1">
    <source>
        <dbReference type="SAM" id="SignalP"/>
    </source>
</evidence>
<protein>
    <submittedName>
        <fullName evidence="2">Uncharacterized protein</fullName>
    </submittedName>
</protein>
<evidence type="ECO:0000313" key="2">
    <source>
        <dbReference type="EMBL" id="KAK7031727.1"/>
    </source>
</evidence>
<sequence length="135" mass="14031">MKFATLLTTLFAAVTAVLGAEIVSPTPGQTLPVNKPFNLTYISSHVVKEHTIKVTVLTSAPFSTGNDFPAGISAQDVKATRSGEDGAAIYSLDVEAVGLTALPTGPHKIYVLESYAAYGGSFDGLDVSSVPVIFV</sequence>
<evidence type="ECO:0000313" key="3">
    <source>
        <dbReference type="Proteomes" id="UP001362999"/>
    </source>
</evidence>
<feature type="signal peptide" evidence="1">
    <location>
        <begin position="1"/>
        <end position="19"/>
    </location>
</feature>
<comment type="caution">
    <text evidence="2">The sequence shown here is derived from an EMBL/GenBank/DDBJ whole genome shotgun (WGS) entry which is preliminary data.</text>
</comment>
<gene>
    <name evidence="2" type="ORF">R3P38DRAFT_3265741</name>
</gene>
<dbReference type="AlphaFoldDB" id="A0AAW0BXK4"/>
<name>A0AAW0BXK4_9AGAR</name>
<keyword evidence="1" id="KW-0732">Signal</keyword>